<evidence type="ECO:0000313" key="3">
    <source>
        <dbReference type="Proteomes" id="UP000218334"/>
    </source>
</evidence>
<evidence type="ECO:0000256" key="1">
    <source>
        <dbReference type="SAM" id="MobiDB-lite"/>
    </source>
</evidence>
<feature type="compositionally biased region" description="Basic and acidic residues" evidence="1">
    <location>
        <begin position="152"/>
        <end position="162"/>
    </location>
</feature>
<dbReference type="AlphaFoldDB" id="A0A2H3CG86"/>
<dbReference type="EMBL" id="KZ293419">
    <property type="protein sequence ID" value="PBK74316.1"/>
    <property type="molecule type" value="Genomic_DNA"/>
</dbReference>
<organism evidence="2 3">
    <name type="scientific">Armillaria solidipes</name>
    <dbReference type="NCBI Taxonomy" id="1076256"/>
    <lineage>
        <taxon>Eukaryota</taxon>
        <taxon>Fungi</taxon>
        <taxon>Dikarya</taxon>
        <taxon>Basidiomycota</taxon>
        <taxon>Agaricomycotina</taxon>
        <taxon>Agaricomycetes</taxon>
        <taxon>Agaricomycetidae</taxon>
        <taxon>Agaricales</taxon>
        <taxon>Marasmiineae</taxon>
        <taxon>Physalacriaceae</taxon>
        <taxon>Armillaria</taxon>
    </lineage>
</organism>
<proteinExistence type="predicted"/>
<keyword evidence="3" id="KW-1185">Reference proteome</keyword>
<protein>
    <submittedName>
        <fullName evidence="2">Uncharacterized protein</fullName>
    </submittedName>
</protein>
<dbReference type="Proteomes" id="UP000218334">
    <property type="component" value="Unassembled WGS sequence"/>
</dbReference>
<dbReference type="STRING" id="1076256.A0A2H3CG86"/>
<gene>
    <name evidence="2" type="ORF">ARMSODRAFT_583777</name>
</gene>
<feature type="region of interest" description="Disordered" evidence="1">
    <location>
        <begin position="74"/>
        <end position="162"/>
    </location>
</feature>
<evidence type="ECO:0000313" key="2">
    <source>
        <dbReference type="EMBL" id="PBK74316.1"/>
    </source>
</evidence>
<feature type="region of interest" description="Disordered" evidence="1">
    <location>
        <begin position="1"/>
        <end position="28"/>
    </location>
</feature>
<name>A0A2H3CG86_9AGAR</name>
<sequence length="162" mass="18815">MRPSSSWSNVGPCSKQSPQIRIRPTQTPIPRTHLMIRRATHQAPWTLEGTIVGVAEVLHLLDVVDIPLLRTRERRRRVGDVTSRRLLVVRRRPSPSPPPRPRYRSRSRSLRRDSRQMSVSPPPKSSNYGRRETEGRRRPSPSPPPGRMPPADSHDQYQRRRY</sequence>
<reference evidence="3" key="1">
    <citation type="journal article" date="2017" name="Nat. Ecol. Evol.">
        <title>Genome expansion and lineage-specific genetic innovations in the forest pathogenic fungi Armillaria.</title>
        <authorList>
            <person name="Sipos G."/>
            <person name="Prasanna A.N."/>
            <person name="Walter M.C."/>
            <person name="O'Connor E."/>
            <person name="Balint B."/>
            <person name="Krizsan K."/>
            <person name="Kiss B."/>
            <person name="Hess J."/>
            <person name="Varga T."/>
            <person name="Slot J."/>
            <person name="Riley R."/>
            <person name="Boka B."/>
            <person name="Rigling D."/>
            <person name="Barry K."/>
            <person name="Lee J."/>
            <person name="Mihaltcheva S."/>
            <person name="LaButti K."/>
            <person name="Lipzen A."/>
            <person name="Waldron R."/>
            <person name="Moloney N.M."/>
            <person name="Sperisen C."/>
            <person name="Kredics L."/>
            <person name="Vagvoelgyi C."/>
            <person name="Patrignani A."/>
            <person name="Fitzpatrick D."/>
            <person name="Nagy I."/>
            <person name="Doyle S."/>
            <person name="Anderson J.B."/>
            <person name="Grigoriev I.V."/>
            <person name="Gueldener U."/>
            <person name="Muensterkoetter M."/>
            <person name="Nagy L.G."/>
        </authorList>
    </citation>
    <scope>NUCLEOTIDE SEQUENCE [LARGE SCALE GENOMIC DNA]</scope>
    <source>
        <strain evidence="3">28-4</strain>
    </source>
</reference>
<accession>A0A2H3CG86</accession>